<gene>
    <name evidence="1" type="ORF">DSM106972_051380</name>
</gene>
<protein>
    <submittedName>
        <fullName evidence="1">Uncharacterized protein</fullName>
    </submittedName>
</protein>
<reference evidence="1" key="1">
    <citation type="submission" date="2018-12" db="EMBL/GenBank/DDBJ databases">
        <authorList>
            <person name="Will S."/>
            <person name="Neumann-Schaal M."/>
            <person name="Henke P."/>
        </authorList>
    </citation>
    <scope>NUCLEOTIDE SEQUENCE</scope>
    <source>
        <strain evidence="1">PCC 7102</strain>
    </source>
</reference>
<sequence>MLVIEAKKAEFSLEAAIPQALVYMLANPDIDKPAYGFVTNGNEFQFLKLTRQGTPQYRRS</sequence>
<dbReference type="RefSeq" id="WP_127083457.1">
    <property type="nucleotide sequence ID" value="NZ_RSCL01000013.1"/>
</dbReference>
<dbReference type="OrthoDB" id="511707at2"/>
<comment type="caution">
    <text evidence="1">The sequence shown here is derived from an EMBL/GenBank/DDBJ whole genome shotgun (WGS) entry which is preliminary data.</text>
</comment>
<evidence type="ECO:0000313" key="1">
    <source>
        <dbReference type="EMBL" id="RUT03499.1"/>
    </source>
</evidence>
<organism evidence="1 2">
    <name type="scientific">Dulcicalothrix desertica PCC 7102</name>
    <dbReference type="NCBI Taxonomy" id="232991"/>
    <lineage>
        <taxon>Bacteria</taxon>
        <taxon>Bacillati</taxon>
        <taxon>Cyanobacteriota</taxon>
        <taxon>Cyanophyceae</taxon>
        <taxon>Nostocales</taxon>
        <taxon>Calotrichaceae</taxon>
        <taxon>Dulcicalothrix</taxon>
    </lineage>
</organism>
<evidence type="ECO:0000313" key="2">
    <source>
        <dbReference type="Proteomes" id="UP000271624"/>
    </source>
</evidence>
<name>A0A3S1ALE0_9CYAN</name>
<dbReference type="EMBL" id="RSCL01000013">
    <property type="protein sequence ID" value="RUT03499.1"/>
    <property type="molecule type" value="Genomic_DNA"/>
</dbReference>
<reference evidence="1" key="2">
    <citation type="journal article" date="2019" name="Genome Biol. Evol.">
        <title>Day and night: Metabolic profiles and evolutionary relationships of six axenic non-marine cyanobacteria.</title>
        <authorList>
            <person name="Will S.E."/>
            <person name="Henke P."/>
            <person name="Boedeker C."/>
            <person name="Huang S."/>
            <person name="Brinkmann H."/>
            <person name="Rohde M."/>
            <person name="Jarek M."/>
            <person name="Friedl T."/>
            <person name="Seufert S."/>
            <person name="Schumacher M."/>
            <person name="Overmann J."/>
            <person name="Neumann-Schaal M."/>
            <person name="Petersen J."/>
        </authorList>
    </citation>
    <scope>NUCLEOTIDE SEQUENCE [LARGE SCALE GENOMIC DNA]</scope>
    <source>
        <strain evidence="1">PCC 7102</strain>
    </source>
</reference>
<dbReference type="AlphaFoldDB" id="A0A3S1ALE0"/>
<accession>A0A3S1ALE0</accession>
<dbReference type="Proteomes" id="UP000271624">
    <property type="component" value="Unassembled WGS sequence"/>
</dbReference>
<proteinExistence type="predicted"/>
<keyword evidence="2" id="KW-1185">Reference proteome</keyword>